<dbReference type="EMBL" id="MU004186">
    <property type="protein sequence ID" value="KAF2497984.1"/>
    <property type="molecule type" value="Genomic_DNA"/>
</dbReference>
<accession>A0A6A6R175</accession>
<evidence type="ECO:0000313" key="1">
    <source>
        <dbReference type="EMBL" id="KAF2497984.1"/>
    </source>
</evidence>
<sequence>MLLLLQHLFRQALNPQLRFQQFTIFPWTKITQPPISLPKPIPMKPPHNHFFTTPAPHRHVTLLPNPPPSSS</sequence>
<keyword evidence="2" id="KW-1185">Reference proteome</keyword>
<gene>
    <name evidence="1" type="ORF">BU16DRAFT_525551</name>
</gene>
<dbReference type="AlphaFoldDB" id="A0A6A6R175"/>
<evidence type="ECO:0000313" key="2">
    <source>
        <dbReference type="Proteomes" id="UP000799750"/>
    </source>
</evidence>
<organism evidence="1 2">
    <name type="scientific">Lophium mytilinum</name>
    <dbReference type="NCBI Taxonomy" id="390894"/>
    <lineage>
        <taxon>Eukaryota</taxon>
        <taxon>Fungi</taxon>
        <taxon>Dikarya</taxon>
        <taxon>Ascomycota</taxon>
        <taxon>Pezizomycotina</taxon>
        <taxon>Dothideomycetes</taxon>
        <taxon>Pleosporomycetidae</taxon>
        <taxon>Mytilinidiales</taxon>
        <taxon>Mytilinidiaceae</taxon>
        <taxon>Lophium</taxon>
    </lineage>
</organism>
<reference evidence="1" key="1">
    <citation type="journal article" date="2020" name="Stud. Mycol.">
        <title>101 Dothideomycetes genomes: a test case for predicting lifestyles and emergence of pathogens.</title>
        <authorList>
            <person name="Haridas S."/>
            <person name="Albert R."/>
            <person name="Binder M."/>
            <person name="Bloem J."/>
            <person name="Labutti K."/>
            <person name="Salamov A."/>
            <person name="Andreopoulos B."/>
            <person name="Baker S."/>
            <person name="Barry K."/>
            <person name="Bills G."/>
            <person name="Bluhm B."/>
            <person name="Cannon C."/>
            <person name="Castanera R."/>
            <person name="Culley D."/>
            <person name="Daum C."/>
            <person name="Ezra D."/>
            <person name="Gonzalez J."/>
            <person name="Henrissat B."/>
            <person name="Kuo A."/>
            <person name="Liang C."/>
            <person name="Lipzen A."/>
            <person name="Lutzoni F."/>
            <person name="Magnuson J."/>
            <person name="Mondo S."/>
            <person name="Nolan M."/>
            <person name="Ohm R."/>
            <person name="Pangilinan J."/>
            <person name="Park H.-J."/>
            <person name="Ramirez L."/>
            <person name="Alfaro M."/>
            <person name="Sun H."/>
            <person name="Tritt A."/>
            <person name="Yoshinaga Y."/>
            <person name="Zwiers L.-H."/>
            <person name="Turgeon B."/>
            <person name="Goodwin S."/>
            <person name="Spatafora J."/>
            <person name="Crous P."/>
            <person name="Grigoriev I."/>
        </authorList>
    </citation>
    <scope>NUCLEOTIDE SEQUENCE</scope>
    <source>
        <strain evidence="1">CBS 269.34</strain>
    </source>
</reference>
<name>A0A6A6R175_9PEZI</name>
<dbReference type="Proteomes" id="UP000799750">
    <property type="component" value="Unassembled WGS sequence"/>
</dbReference>
<proteinExistence type="predicted"/>
<protein>
    <submittedName>
        <fullName evidence="1">Uncharacterized protein</fullName>
    </submittedName>
</protein>